<feature type="domain" description="ABC transporter" evidence="4">
    <location>
        <begin position="5"/>
        <end position="238"/>
    </location>
</feature>
<dbReference type="InterPro" id="IPR032823">
    <property type="entry name" value="BCA_ABC_TP_C"/>
</dbReference>
<protein>
    <submittedName>
        <fullName evidence="5">ABC transporter ATP-binding protein</fullName>
    </submittedName>
</protein>
<evidence type="ECO:0000259" key="4">
    <source>
        <dbReference type="PROSITE" id="PS50893"/>
    </source>
</evidence>
<dbReference type="PROSITE" id="PS50893">
    <property type="entry name" value="ABC_TRANSPORTER_2"/>
    <property type="match status" value="1"/>
</dbReference>
<dbReference type="SUPFAM" id="SSF52540">
    <property type="entry name" value="P-loop containing nucleoside triphosphate hydrolases"/>
    <property type="match status" value="1"/>
</dbReference>
<dbReference type="PANTHER" id="PTHR45772">
    <property type="entry name" value="CONSERVED COMPONENT OF ABC TRANSPORTER FOR NATURAL AMINO ACIDS-RELATED"/>
    <property type="match status" value="1"/>
</dbReference>
<dbReference type="InterPro" id="IPR051120">
    <property type="entry name" value="ABC_AA/LPS_Transport"/>
</dbReference>
<accession>A0A291LZD7</accession>
<dbReference type="Proteomes" id="UP000219050">
    <property type="component" value="Plasmid pDY25-C"/>
</dbReference>
<dbReference type="KEGG" id="cmag:CBW24_08210"/>
<name>A0A291LZD7_9RHOB</name>
<dbReference type="GO" id="GO:0005304">
    <property type="term" value="F:L-valine transmembrane transporter activity"/>
    <property type="evidence" value="ECO:0007669"/>
    <property type="project" value="TreeGrafter"/>
</dbReference>
<evidence type="ECO:0000256" key="1">
    <source>
        <dbReference type="ARBA" id="ARBA00022448"/>
    </source>
</evidence>
<dbReference type="InterPro" id="IPR003439">
    <property type="entry name" value="ABC_transporter-like_ATP-bd"/>
</dbReference>
<proteinExistence type="predicted"/>
<dbReference type="Proteomes" id="UP000219050">
    <property type="component" value="Chromosome"/>
</dbReference>
<keyword evidence="6" id="KW-0614">Plasmid</keyword>
<dbReference type="GO" id="GO:0005886">
    <property type="term" value="C:plasma membrane"/>
    <property type="evidence" value="ECO:0007669"/>
    <property type="project" value="TreeGrafter"/>
</dbReference>
<organism evidence="5 7">
    <name type="scientific">Pacificitalea manganoxidans</name>
    <dbReference type="NCBI Taxonomy" id="1411902"/>
    <lineage>
        <taxon>Bacteria</taxon>
        <taxon>Pseudomonadati</taxon>
        <taxon>Pseudomonadota</taxon>
        <taxon>Alphaproteobacteria</taxon>
        <taxon>Rhodobacterales</taxon>
        <taxon>Paracoccaceae</taxon>
        <taxon>Pacificitalea</taxon>
    </lineage>
</organism>
<reference evidence="5 7" key="1">
    <citation type="submission" date="2017-05" db="EMBL/GenBank/DDBJ databases">
        <title>Comparative genomic and metabolic analysis of manganese-oxidizing mechanisms in Celeribater manganoxidans DY25T: its adaption to the environment of polymetallic nodule.</title>
        <authorList>
            <person name="Wang X."/>
        </authorList>
    </citation>
    <scope>NUCLEOTIDE SEQUENCE [LARGE SCALE GENOMIC DNA]</scope>
    <source>
        <strain evidence="5 7">DY25</strain>
        <plasmid evidence="7">pdy25-c</plasmid>
        <plasmid evidence="6">pDY25-C</plasmid>
    </source>
</reference>
<dbReference type="AlphaFoldDB" id="A0A291LZD7"/>
<dbReference type="GO" id="GO:1903805">
    <property type="term" value="P:L-valine import across plasma membrane"/>
    <property type="evidence" value="ECO:0007669"/>
    <property type="project" value="TreeGrafter"/>
</dbReference>
<keyword evidence="3 5" id="KW-0067">ATP-binding</keyword>
<dbReference type="EMBL" id="CP021407">
    <property type="protein sequence ID" value="ATI43910.1"/>
    <property type="molecule type" value="Genomic_DNA"/>
</dbReference>
<dbReference type="PANTHER" id="PTHR45772:SF7">
    <property type="entry name" value="AMINO ACID ABC TRANSPORTER ATP-BINDING PROTEIN"/>
    <property type="match status" value="1"/>
</dbReference>
<dbReference type="GO" id="GO:0015192">
    <property type="term" value="F:L-phenylalanine transmembrane transporter activity"/>
    <property type="evidence" value="ECO:0007669"/>
    <property type="project" value="TreeGrafter"/>
</dbReference>
<evidence type="ECO:0000256" key="2">
    <source>
        <dbReference type="ARBA" id="ARBA00022741"/>
    </source>
</evidence>
<keyword evidence="1" id="KW-0813">Transport</keyword>
<dbReference type="CDD" id="cd03219">
    <property type="entry name" value="ABC_Mj1267_LivG_branched"/>
    <property type="match status" value="1"/>
</dbReference>
<geneLocation type="plasmid" evidence="6">
    <name>pDY25-C</name>
</geneLocation>
<keyword evidence="7" id="KW-1185">Reference proteome</keyword>
<dbReference type="GO" id="GO:0016887">
    <property type="term" value="F:ATP hydrolysis activity"/>
    <property type="evidence" value="ECO:0007669"/>
    <property type="project" value="InterPro"/>
</dbReference>
<dbReference type="GO" id="GO:0005524">
    <property type="term" value="F:ATP binding"/>
    <property type="evidence" value="ECO:0007669"/>
    <property type="project" value="UniProtKB-KW"/>
</dbReference>
<dbReference type="Pfam" id="PF12399">
    <property type="entry name" value="BCA_ABC_TP_C"/>
    <property type="match status" value="1"/>
</dbReference>
<dbReference type="KEGG" id="cmag:CBW24_17420"/>
<evidence type="ECO:0000313" key="7">
    <source>
        <dbReference type="Proteomes" id="UP000219050"/>
    </source>
</evidence>
<dbReference type="OrthoDB" id="9806149at2"/>
<evidence type="ECO:0000313" key="6">
    <source>
        <dbReference type="EMBL" id="ATI43910.1"/>
    </source>
</evidence>
<dbReference type="SMART" id="SM00382">
    <property type="entry name" value="AAA"/>
    <property type="match status" value="1"/>
</dbReference>
<dbReference type="Gene3D" id="3.40.50.300">
    <property type="entry name" value="P-loop containing nucleotide triphosphate hydrolases"/>
    <property type="match status" value="1"/>
</dbReference>
<dbReference type="GO" id="GO:1903806">
    <property type="term" value="P:L-isoleucine import across plasma membrane"/>
    <property type="evidence" value="ECO:0007669"/>
    <property type="project" value="TreeGrafter"/>
</dbReference>
<dbReference type="GO" id="GO:0042941">
    <property type="term" value="P:D-alanine transmembrane transport"/>
    <property type="evidence" value="ECO:0007669"/>
    <property type="project" value="TreeGrafter"/>
</dbReference>
<evidence type="ECO:0000256" key="3">
    <source>
        <dbReference type="ARBA" id="ARBA00022840"/>
    </source>
</evidence>
<dbReference type="InterPro" id="IPR027417">
    <property type="entry name" value="P-loop_NTPase"/>
</dbReference>
<sequence length="242" mass="25854">MTQILKLDGVSRAFGAVKVADELSYGLAEGEALGVLGPNGAGKTSMFNLITGTLQPGSGRIEFAGEDITRHSAARRSRAGIARSFQVPQPFTHMTVFENAMVAATQSAGLSGHAAERLCLEVLERTHLLDKANLPAGGLTLLNRKRLELTRALCAKPRLLLLDEIAGGLTEAECRSLIQTIKEIHASGVSIIWIEHVVHALMAVVERLIVIDFGRKIAEGEPKAIMASPEVQEIYLGIAADA</sequence>
<dbReference type="RefSeq" id="WP_088665092.1">
    <property type="nucleotide sequence ID" value="NZ_CP021404.1"/>
</dbReference>
<keyword evidence="2" id="KW-0547">Nucleotide-binding</keyword>
<gene>
    <name evidence="5" type="ORF">CBW24_08210</name>
    <name evidence="6" type="ORF">CBW24_17420</name>
</gene>
<geneLocation type="plasmid" evidence="7">
    <name>pdy25-c</name>
</geneLocation>
<evidence type="ECO:0000313" key="5">
    <source>
        <dbReference type="EMBL" id="ATI41987.1"/>
    </source>
</evidence>
<dbReference type="EMBL" id="CP021404">
    <property type="protein sequence ID" value="ATI41987.1"/>
    <property type="molecule type" value="Genomic_DNA"/>
</dbReference>
<dbReference type="GO" id="GO:0015808">
    <property type="term" value="P:L-alanine transport"/>
    <property type="evidence" value="ECO:0007669"/>
    <property type="project" value="TreeGrafter"/>
</dbReference>
<dbReference type="InterPro" id="IPR003593">
    <property type="entry name" value="AAA+_ATPase"/>
</dbReference>
<dbReference type="Pfam" id="PF00005">
    <property type="entry name" value="ABC_tran"/>
    <property type="match status" value="1"/>
</dbReference>
<dbReference type="GO" id="GO:0015188">
    <property type="term" value="F:L-isoleucine transmembrane transporter activity"/>
    <property type="evidence" value="ECO:0007669"/>
    <property type="project" value="TreeGrafter"/>
</dbReference>